<evidence type="ECO:0000256" key="2">
    <source>
        <dbReference type="ARBA" id="ARBA00023002"/>
    </source>
</evidence>
<dbReference type="InterPro" id="IPR051265">
    <property type="entry name" value="HIBADH-related_NP60_sf"/>
</dbReference>
<evidence type="ECO:0000259" key="4">
    <source>
        <dbReference type="Pfam" id="PF03446"/>
    </source>
</evidence>
<reference evidence="7" key="1">
    <citation type="journal article" date="2019" name="Int. J. Syst. Evol. Microbiol.">
        <title>The Global Catalogue of Microorganisms (GCM) 10K type strain sequencing project: providing services to taxonomists for standard genome sequencing and annotation.</title>
        <authorList>
            <consortium name="The Broad Institute Genomics Platform"/>
            <consortium name="The Broad Institute Genome Sequencing Center for Infectious Disease"/>
            <person name="Wu L."/>
            <person name="Ma J."/>
        </authorList>
    </citation>
    <scope>NUCLEOTIDE SEQUENCE [LARGE SCALE GENOMIC DNA]</scope>
    <source>
        <strain evidence="7">JCM 15478</strain>
    </source>
</reference>
<dbReference type="PANTHER" id="PTHR43580:SF2">
    <property type="entry name" value="CYTOKINE-LIKE NUCLEAR FACTOR N-PAC"/>
    <property type="match status" value="1"/>
</dbReference>
<dbReference type="SUPFAM" id="SSF51735">
    <property type="entry name" value="NAD(P)-binding Rossmann-fold domains"/>
    <property type="match status" value="1"/>
</dbReference>
<protein>
    <submittedName>
        <fullName evidence="6">NAD(P)-binding domain-containing protein</fullName>
    </submittedName>
</protein>
<comment type="caution">
    <text evidence="6">The sequence shown here is derived from an EMBL/GenBank/DDBJ whole genome shotgun (WGS) entry which is preliminary data.</text>
</comment>
<organism evidence="6 7">
    <name type="scientific">Streptomyces albiaxialis</name>
    <dbReference type="NCBI Taxonomy" id="329523"/>
    <lineage>
        <taxon>Bacteria</taxon>
        <taxon>Bacillati</taxon>
        <taxon>Actinomycetota</taxon>
        <taxon>Actinomycetes</taxon>
        <taxon>Kitasatosporales</taxon>
        <taxon>Streptomycetaceae</taxon>
        <taxon>Streptomyces</taxon>
    </lineage>
</organism>
<dbReference type="PANTHER" id="PTHR43580">
    <property type="entry name" value="OXIDOREDUCTASE GLYR1-RELATED"/>
    <property type="match status" value="1"/>
</dbReference>
<dbReference type="Pfam" id="PF21761">
    <property type="entry name" value="RedAm-like_C"/>
    <property type="match status" value="1"/>
</dbReference>
<dbReference type="Pfam" id="PF03446">
    <property type="entry name" value="NAD_binding_2"/>
    <property type="match status" value="1"/>
</dbReference>
<feature type="domain" description="6-phosphogluconate dehydrogenase NADP-binding" evidence="4">
    <location>
        <begin position="26"/>
        <end position="180"/>
    </location>
</feature>
<evidence type="ECO:0000259" key="5">
    <source>
        <dbReference type="Pfam" id="PF21761"/>
    </source>
</evidence>
<proteinExistence type="inferred from homology"/>
<evidence type="ECO:0000313" key="6">
    <source>
        <dbReference type="EMBL" id="GAA2077268.1"/>
    </source>
</evidence>
<dbReference type="Gene3D" id="1.10.1040.10">
    <property type="entry name" value="N-(1-d-carboxylethyl)-l-norvaline Dehydrogenase, domain 2"/>
    <property type="match status" value="1"/>
</dbReference>
<evidence type="ECO:0000313" key="7">
    <source>
        <dbReference type="Proteomes" id="UP001500016"/>
    </source>
</evidence>
<comment type="similarity">
    <text evidence="1">Belongs to the HIBADH-related family.</text>
</comment>
<dbReference type="RefSeq" id="WP_344528749.1">
    <property type="nucleotide sequence ID" value="NZ_BAAAPE010000008.1"/>
</dbReference>
<accession>A0ABP5HIB0</accession>
<dbReference type="EMBL" id="BAAAPE010000008">
    <property type="protein sequence ID" value="GAA2077268.1"/>
    <property type="molecule type" value="Genomic_DNA"/>
</dbReference>
<keyword evidence="7" id="KW-1185">Reference proteome</keyword>
<dbReference type="InterPro" id="IPR006115">
    <property type="entry name" value="6PGDH_NADP-bd"/>
</dbReference>
<dbReference type="InterPro" id="IPR013328">
    <property type="entry name" value="6PGD_dom2"/>
</dbReference>
<dbReference type="InterPro" id="IPR015815">
    <property type="entry name" value="HIBADH-related"/>
</dbReference>
<evidence type="ECO:0000256" key="3">
    <source>
        <dbReference type="SAM" id="MobiDB-lite"/>
    </source>
</evidence>
<dbReference type="PIRSF" id="PIRSF000103">
    <property type="entry name" value="HIBADH"/>
    <property type="match status" value="1"/>
</dbReference>
<keyword evidence="2" id="KW-0560">Oxidoreductase</keyword>
<feature type="region of interest" description="Disordered" evidence="3">
    <location>
        <begin position="1"/>
        <end position="25"/>
    </location>
</feature>
<feature type="compositionally biased region" description="Basic and acidic residues" evidence="3">
    <location>
        <begin position="1"/>
        <end position="16"/>
    </location>
</feature>
<dbReference type="InterPro" id="IPR036291">
    <property type="entry name" value="NAD(P)-bd_dom_sf"/>
</dbReference>
<sequence>MTHTETTETRTTETRTTETPATKTPVTVLGLGPMGRALAAAFVEAGHPTTVWNRTSGKAAELAEKGAHVAAGVAEAAAASPLVVVCVLDHEAVRAITGPAAEALRGRTLLNLTSTAAGHARETAAWAAEHGIGHLDGAIMTPTTTIGGPDAVYLYSGPQELHERHAEALAALGGTGTYLGADPGLAGAYDASLLDFFWTSVSGYVHALALARAEGVKPTDLAPFARNIGTLMASVTHALAEEVEHGRYAGDDSNIRSVHAAMTHILHAADAHGLDSGVMRAAKALADRAVADGHGEAAISRLTETVARPSS</sequence>
<dbReference type="InterPro" id="IPR048666">
    <property type="entry name" value="RedAm-like_C"/>
</dbReference>
<dbReference type="Gene3D" id="3.40.50.720">
    <property type="entry name" value="NAD(P)-binding Rossmann-like Domain"/>
    <property type="match status" value="1"/>
</dbReference>
<name>A0ABP5HIB0_9ACTN</name>
<evidence type="ECO:0000256" key="1">
    <source>
        <dbReference type="ARBA" id="ARBA00009080"/>
    </source>
</evidence>
<dbReference type="Proteomes" id="UP001500016">
    <property type="component" value="Unassembled WGS sequence"/>
</dbReference>
<gene>
    <name evidence="6" type="ORF">GCM10009801_33270</name>
</gene>
<feature type="domain" description="NADPH-dependent reductive aminase-like C-terminal" evidence="5">
    <location>
        <begin position="182"/>
        <end position="307"/>
    </location>
</feature>